<keyword evidence="8" id="KW-0732">Signal</keyword>
<protein>
    <submittedName>
        <fullName evidence="9">Dermonecrotic toxin SpeSicTox-betaIIA2i</fullName>
    </submittedName>
</protein>
<keyword evidence="3" id="KW-0964">Secreted</keyword>
<feature type="chain" id="PRO_5043831412" evidence="8">
    <location>
        <begin position="25"/>
        <end position="358"/>
    </location>
</feature>
<evidence type="ECO:0000256" key="7">
    <source>
        <dbReference type="ARBA" id="ARBA00023239"/>
    </source>
</evidence>
<evidence type="ECO:0000256" key="5">
    <source>
        <dbReference type="ARBA" id="ARBA00022842"/>
    </source>
</evidence>
<keyword evidence="7" id="KW-0456">Lyase</keyword>
<evidence type="ECO:0000256" key="8">
    <source>
        <dbReference type="SAM" id="SignalP"/>
    </source>
</evidence>
<dbReference type="AlphaFoldDB" id="A0AAV4X9W8"/>
<dbReference type="CDD" id="cd08576">
    <property type="entry name" value="GDPD_like_SMaseD_PLD"/>
    <property type="match status" value="1"/>
</dbReference>
<proteinExistence type="predicted"/>
<comment type="subcellular location">
    <subcellularLocation>
        <location evidence="2">Secreted</location>
    </subcellularLocation>
</comment>
<evidence type="ECO:0000313" key="10">
    <source>
        <dbReference type="Proteomes" id="UP001054837"/>
    </source>
</evidence>
<dbReference type="Gene3D" id="3.20.20.190">
    <property type="entry name" value="Phosphatidylinositol (PI) phosphodiesterase"/>
    <property type="match status" value="1"/>
</dbReference>
<dbReference type="GO" id="GO:0008081">
    <property type="term" value="F:phosphoric diester hydrolase activity"/>
    <property type="evidence" value="ECO:0007669"/>
    <property type="project" value="InterPro"/>
</dbReference>
<dbReference type="GO" id="GO:0006629">
    <property type="term" value="P:lipid metabolic process"/>
    <property type="evidence" value="ECO:0007669"/>
    <property type="project" value="InterPro"/>
</dbReference>
<evidence type="ECO:0000256" key="2">
    <source>
        <dbReference type="ARBA" id="ARBA00004613"/>
    </source>
</evidence>
<keyword evidence="4" id="KW-0479">Metal-binding</keyword>
<evidence type="ECO:0000256" key="3">
    <source>
        <dbReference type="ARBA" id="ARBA00022525"/>
    </source>
</evidence>
<comment type="caution">
    <text evidence="9">The sequence shown here is derived from an EMBL/GenBank/DDBJ whole genome shotgun (WGS) entry which is preliminary data.</text>
</comment>
<dbReference type="SUPFAM" id="SSF51695">
    <property type="entry name" value="PLC-like phosphodiesterases"/>
    <property type="match status" value="1"/>
</dbReference>
<evidence type="ECO:0000256" key="6">
    <source>
        <dbReference type="ARBA" id="ARBA00023157"/>
    </source>
</evidence>
<name>A0AAV4X9W8_9ARAC</name>
<comment type="catalytic activity">
    <reaction evidence="1">
        <text>an N-(acyl)-sphingosylphosphoethanolamine = an N-(acyl)-sphingosyl-1,3-cyclic phosphate + ethanolamine</text>
        <dbReference type="Rhea" id="RHEA:60648"/>
        <dbReference type="ChEBI" id="CHEBI:57603"/>
        <dbReference type="ChEBI" id="CHEBI:143891"/>
        <dbReference type="ChEBI" id="CHEBI:143892"/>
    </reaction>
</comment>
<reference evidence="9 10" key="1">
    <citation type="submission" date="2021-06" db="EMBL/GenBank/DDBJ databases">
        <title>Caerostris darwini draft genome.</title>
        <authorList>
            <person name="Kono N."/>
            <person name="Arakawa K."/>
        </authorList>
    </citation>
    <scope>NUCLEOTIDE SEQUENCE [LARGE SCALE GENOMIC DNA]</scope>
</reference>
<dbReference type="GO" id="GO:0005576">
    <property type="term" value="C:extracellular region"/>
    <property type="evidence" value="ECO:0007669"/>
    <property type="project" value="UniProtKB-SubCell"/>
</dbReference>
<keyword evidence="10" id="KW-1185">Reference proteome</keyword>
<dbReference type="GO" id="GO:0046872">
    <property type="term" value="F:metal ion binding"/>
    <property type="evidence" value="ECO:0007669"/>
    <property type="project" value="UniProtKB-KW"/>
</dbReference>
<dbReference type="GO" id="GO:0016829">
    <property type="term" value="F:lyase activity"/>
    <property type="evidence" value="ECO:0007669"/>
    <property type="project" value="UniProtKB-KW"/>
</dbReference>
<feature type="signal peptide" evidence="8">
    <location>
        <begin position="1"/>
        <end position="24"/>
    </location>
</feature>
<dbReference type="EMBL" id="BPLQ01015730">
    <property type="protein sequence ID" value="GIY91253.1"/>
    <property type="molecule type" value="Genomic_DNA"/>
</dbReference>
<sequence>MSNSLWSLVLLGVFFSVKDFSALGDENSRRPIWNIAHMVNARYQIDYYLNMGANSIEFDIAFDGEGNPQFTFHGIPCDCFRNCIQYEYFIPYIEYLRQLTTPGDRLFRKELVLLFMDFKVKGLSPAALTNAGVDVAKKLLAYYWKGNTGGKAYILISLPSVNNIGFIKSFRKTLELENVSNYNSKIGYDFSGNEDLNYIRSGLEAAGISDSIWQGDGITNCLPRGTGRLMQALNRRDDGPQTYIDKVYWWTVDRMSTMRRVLSFAAAANAHFELIFLHSLALLLIGTSTKSLGVDGMITNYPQNLARVLKEETYAKQMRLATLEDDPWQTYPRKTAALMSQNFTRNEYFEAQELLYNI</sequence>
<organism evidence="9 10">
    <name type="scientific">Caerostris darwini</name>
    <dbReference type="NCBI Taxonomy" id="1538125"/>
    <lineage>
        <taxon>Eukaryota</taxon>
        <taxon>Metazoa</taxon>
        <taxon>Ecdysozoa</taxon>
        <taxon>Arthropoda</taxon>
        <taxon>Chelicerata</taxon>
        <taxon>Arachnida</taxon>
        <taxon>Araneae</taxon>
        <taxon>Araneomorphae</taxon>
        <taxon>Entelegynae</taxon>
        <taxon>Araneoidea</taxon>
        <taxon>Araneidae</taxon>
        <taxon>Caerostris</taxon>
    </lineage>
</organism>
<evidence type="ECO:0000313" key="9">
    <source>
        <dbReference type="EMBL" id="GIY91253.1"/>
    </source>
</evidence>
<evidence type="ECO:0000256" key="1">
    <source>
        <dbReference type="ARBA" id="ARBA00000110"/>
    </source>
</evidence>
<evidence type="ECO:0000256" key="4">
    <source>
        <dbReference type="ARBA" id="ARBA00022723"/>
    </source>
</evidence>
<dbReference type="InterPro" id="IPR017946">
    <property type="entry name" value="PLC-like_Pdiesterase_TIM-brl"/>
</dbReference>
<dbReference type="Proteomes" id="UP001054837">
    <property type="component" value="Unassembled WGS sequence"/>
</dbReference>
<keyword evidence="6" id="KW-1015">Disulfide bond</keyword>
<accession>A0AAV4X9W8</accession>
<keyword evidence="5" id="KW-0460">Magnesium</keyword>
<gene>
    <name evidence="9" type="ORF">CDAR_127212</name>
</gene>